<proteinExistence type="predicted"/>
<dbReference type="WBParaSite" id="nRc.2.0.1.t27541-RA">
    <property type="protein sequence ID" value="nRc.2.0.1.t27541-RA"/>
    <property type="gene ID" value="nRc.2.0.1.g27541"/>
</dbReference>
<evidence type="ECO:0000313" key="2">
    <source>
        <dbReference type="Proteomes" id="UP000887565"/>
    </source>
</evidence>
<name>A0A915JNL9_ROMCU</name>
<sequence length="65" mass="6885">MGSVEAAPLQANVWVLDSNDIDKRKSVTTSFRSTLLDPETNGRYGGQRGVGCGSNDKIKGQSTVA</sequence>
<evidence type="ECO:0000313" key="3">
    <source>
        <dbReference type="WBParaSite" id="nRc.2.0.1.t27541-RA"/>
    </source>
</evidence>
<keyword evidence="2" id="KW-1185">Reference proteome</keyword>
<reference evidence="3" key="1">
    <citation type="submission" date="2022-11" db="UniProtKB">
        <authorList>
            <consortium name="WormBaseParasite"/>
        </authorList>
    </citation>
    <scope>IDENTIFICATION</scope>
</reference>
<feature type="region of interest" description="Disordered" evidence="1">
    <location>
        <begin position="38"/>
        <end position="65"/>
    </location>
</feature>
<evidence type="ECO:0000256" key="1">
    <source>
        <dbReference type="SAM" id="MobiDB-lite"/>
    </source>
</evidence>
<protein>
    <submittedName>
        <fullName evidence="3">Uncharacterized protein</fullName>
    </submittedName>
</protein>
<organism evidence="2 3">
    <name type="scientific">Romanomermis culicivorax</name>
    <name type="common">Nematode worm</name>
    <dbReference type="NCBI Taxonomy" id="13658"/>
    <lineage>
        <taxon>Eukaryota</taxon>
        <taxon>Metazoa</taxon>
        <taxon>Ecdysozoa</taxon>
        <taxon>Nematoda</taxon>
        <taxon>Enoplea</taxon>
        <taxon>Dorylaimia</taxon>
        <taxon>Mermithida</taxon>
        <taxon>Mermithoidea</taxon>
        <taxon>Mermithidae</taxon>
        <taxon>Romanomermis</taxon>
    </lineage>
</organism>
<feature type="compositionally biased region" description="Gly residues" evidence="1">
    <location>
        <begin position="43"/>
        <end position="52"/>
    </location>
</feature>
<dbReference type="AlphaFoldDB" id="A0A915JNL9"/>
<accession>A0A915JNL9</accession>
<dbReference type="Proteomes" id="UP000887565">
    <property type="component" value="Unplaced"/>
</dbReference>